<keyword evidence="3" id="KW-1185">Reference proteome</keyword>
<feature type="compositionally biased region" description="Pro residues" evidence="1">
    <location>
        <begin position="517"/>
        <end position="540"/>
    </location>
</feature>
<dbReference type="EMBL" id="NHYE01000135">
    <property type="protein sequence ID" value="PPR07319.1"/>
    <property type="molecule type" value="Genomic_DNA"/>
</dbReference>
<feature type="region of interest" description="Disordered" evidence="1">
    <location>
        <begin position="471"/>
        <end position="676"/>
    </location>
</feature>
<accession>A0A409YWF3</accession>
<feature type="compositionally biased region" description="Low complexity" evidence="1">
    <location>
        <begin position="428"/>
        <end position="438"/>
    </location>
</feature>
<evidence type="ECO:0000313" key="3">
    <source>
        <dbReference type="Proteomes" id="UP000284706"/>
    </source>
</evidence>
<dbReference type="OrthoDB" id="3250313at2759"/>
<dbReference type="AlphaFoldDB" id="A0A409YWF3"/>
<feature type="region of interest" description="Disordered" evidence="1">
    <location>
        <begin position="382"/>
        <end position="456"/>
    </location>
</feature>
<proteinExistence type="predicted"/>
<feature type="region of interest" description="Disordered" evidence="1">
    <location>
        <begin position="53"/>
        <end position="82"/>
    </location>
</feature>
<feature type="region of interest" description="Disordered" evidence="1">
    <location>
        <begin position="238"/>
        <end position="258"/>
    </location>
</feature>
<sequence>MVNPGAFRGSRKDFLMSQKAAYAEAVVGGFSSDALANIQRRYFKRYPVDLPHEEEPSPEALAAVDDDAPDPEPDEPDREKMTEEEYQEALEAMETRMGIFRFRRAVSHTVYFLRRQRLGSPAMSNPQQIKRWMAYQYMKDQDACSSDSSTSNSLANVMSQLTGKDGGKPRKKTAVNVWRKSQRQVIDLKVKSIADAQGIPKDRMAALRDKVAREMFNALPAAVQAKWKEQALKESELANEEWERSQKEEPSEKPEDRQVSIQGLVRVSQPFIDALAKRTGWNVTLIAGGPEPAHDGQLNIISVHSGLTLGDVKMNFGRSERSDYKKYIVPIYGKFLKKCFTPEECRARALKQDDGFVPLSEDDIENSGGNMDVINLNDSAERVEPDNDGAWHQEPTTSSEQSPDCPPPVADGSAPLDTRPSSLRSDPSTHGEATSSSTAGGGGDDPPVPAPAASPRTCALAEAAACDDDLSQAFMSPRNSPPLPLTQLVPSPVHPTTSCRSTLETPRFFVEPNSRLPTPPRQPSPSPESHPSREQPPPSPQVSGSPMANARCSSQPLSPRTTPPPSPQRSFSNSATSTLAFSIVSAGLGEPSSSSTPPMPGTHAAKSIPCSPEPDVRAPSMSREPSVCPRLPSTRSDNAAPPSGQDPESEASAKSSTKRRHSTSSTSSSSPSPKRIRTEHGAVDAVLSTSPPPSYDIIPSPPNAPKWFEDGFVMLQCRNLGPQWSALLENWLCFELQGRFKERGKLGARHRPSCIGDWIQRRRATTWRPVIEIPAFEEKFIKWWASVQPEWRISNAGDIDVSAAGSDWEDLYKPGLNGIYSIIVALFYWGLAVKAGSGEHSRWLNAVKDVDFALTNLLGDEVRSAG</sequence>
<name>A0A409YWF3_9AGAR</name>
<reference evidence="2 3" key="1">
    <citation type="journal article" date="2018" name="Evol. Lett.">
        <title>Horizontal gene cluster transfer increased hallucinogenic mushroom diversity.</title>
        <authorList>
            <person name="Reynolds H.T."/>
            <person name="Vijayakumar V."/>
            <person name="Gluck-Thaler E."/>
            <person name="Korotkin H.B."/>
            <person name="Matheny P.B."/>
            <person name="Slot J.C."/>
        </authorList>
    </citation>
    <scope>NUCLEOTIDE SEQUENCE [LARGE SCALE GENOMIC DNA]</scope>
    <source>
        <strain evidence="2 3">SRW20</strain>
    </source>
</reference>
<dbReference type="Proteomes" id="UP000284706">
    <property type="component" value="Unassembled WGS sequence"/>
</dbReference>
<feature type="compositionally biased region" description="Basic and acidic residues" evidence="1">
    <location>
        <begin position="382"/>
        <end position="391"/>
    </location>
</feature>
<feature type="compositionally biased region" description="Acidic residues" evidence="1">
    <location>
        <begin position="64"/>
        <end position="76"/>
    </location>
</feature>
<dbReference type="InParanoid" id="A0A409YWF3"/>
<feature type="compositionally biased region" description="Low complexity" evidence="1">
    <location>
        <begin position="663"/>
        <end position="673"/>
    </location>
</feature>
<dbReference type="STRING" id="231916.A0A409YWF3"/>
<gene>
    <name evidence="2" type="ORF">CVT26_013679</name>
</gene>
<evidence type="ECO:0000313" key="2">
    <source>
        <dbReference type="EMBL" id="PPR07319.1"/>
    </source>
</evidence>
<comment type="caution">
    <text evidence="2">The sequence shown here is derived from an EMBL/GenBank/DDBJ whole genome shotgun (WGS) entry which is preliminary data.</text>
</comment>
<evidence type="ECO:0000256" key="1">
    <source>
        <dbReference type="SAM" id="MobiDB-lite"/>
    </source>
</evidence>
<organism evidence="2 3">
    <name type="scientific">Gymnopilus dilepis</name>
    <dbReference type="NCBI Taxonomy" id="231916"/>
    <lineage>
        <taxon>Eukaryota</taxon>
        <taxon>Fungi</taxon>
        <taxon>Dikarya</taxon>
        <taxon>Basidiomycota</taxon>
        <taxon>Agaricomycotina</taxon>
        <taxon>Agaricomycetes</taxon>
        <taxon>Agaricomycetidae</taxon>
        <taxon>Agaricales</taxon>
        <taxon>Agaricineae</taxon>
        <taxon>Hymenogastraceae</taxon>
        <taxon>Gymnopilus</taxon>
    </lineage>
</organism>
<feature type="compositionally biased region" description="Polar residues" evidence="1">
    <location>
        <begin position="494"/>
        <end position="504"/>
    </location>
</feature>
<protein>
    <submittedName>
        <fullName evidence="2">Uncharacterized protein</fullName>
    </submittedName>
</protein>